<dbReference type="EMBL" id="JAHQIW010006155">
    <property type="protein sequence ID" value="KAJ1368336.1"/>
    <property type="molecule type" value="Genomic_DNA"/>
</dbReference>
<dbReference type="AlphaFoldDB" id="A0AAD5R2N0"/>
<keyword evidence="2" id="KW-1185">Reference proteome</keyword>
<organism evidence="1 2">
    <name type="scientific">Parelaphostrongylus tenuis</name>
    <name type="common">Meningeal worm</name>
    <dbReference type="NCBI Taxonomy" id="148309"/>
    <lineage>
        <taxon>Eukaryota</taxon>
        <taxon>Metazoa</taxon>
        <taxon>Ecdysozoa</taxon>
        <taxon>Nematoda</taxon>
        <taxon>Chromadorea</taxon>
        <taxon>Rhabditida</taxon>
        <taxon>Rhabditina</taxon>
        <taxon>Rhabditomorpha</taxon>
        <taxon>Strongyloidea</taxon>
        <taxon>Metastrongylidae</taxon>
        <taxon>Parelaphostrongylus</taxon>
    </lineage>
</organism>
<name>A0AAD5R2N0_PARTN</name>
<sequence length="181" mass="19779">MAYSSEVGVRARFPGIAADMSEAQAFVSRFVMQTIFDVLERQARSALLPDAVISAILSQLEVRIAYEATAVQDSCQSRGNVVICRYSGRDERELHHSRQQTVTGICTTTNMRKMCKAGEQTVTITDVPTKHLTISGTLSTTNIVMANWSSAMWQNVVNRAIRTLATGPLSSHFFSATATAS</sequence>
<accession>A0AAD5R2N0</accession>
<protein>
    <submittedName>
        <fullName evidence="1">Uncharacterized protein</fullName>
    </submittedName>
</protein>
<evidence type="ECO:0000313" key="1">
    <source>
        <dbReference type="EMBL" id="KAJ1368336.1"/>
    </source>
</evidence>
<reference evidence="1" key="1">
    <citation type="submission" date="2021-06" db="EMBL/GenBank/DDBJ databases">
        <title>Parelaphostrongylus tenuis whole genome reference sequence.</title>
        <authorList>
            <person name="Garwood T.J."/>
            <person name="Larsen P.A."/>
            <person name="Fountain-Jones N.M."/>
            <person name="Garbe J.R."/>
            <person name="Macchietto M.G."/>
            <person name="Kania S.A."/>
            <person name="Gerhold R.W."/>
            <person name="Richards J.E."/>
            <person name="Wolf T.M."/>
        </authorList>
    </citation>
    <scope>NUCLEOTIDE SEQUENCE</scope>
    <source>
        <strain evidence="1">MNPRO001-30</strain>
        <tissue evidence="1">Meninges</tissue>
    </source>
</reference>
<evidence type="ECO:0000313" key="2">
    <source>
        <dbReference type="Proteomes" id="UP001196413"/>
    </source>
</evidence>
<comment type="caution">
    <text evidence="1">The sequence shown here is derived from an EMBL/GenBank/DDBJ whole genome shotgun (WGS) entry which is preliminary data.</text>
</comment>
<dbReference type="Proteomes" id="UP001196413">
    <property type="component" value="Unassembled WGS sequence"/>
</dbReference>
<proteinExistence type="predicted"/>
<gene>
    <name evidence="1" type="ORF">KIN20_029448</name>
</gene>